<gene>
    <name evidence="2" type="ORF">AB205_0175770</name>
</gene>
<feature type="region of interest" description="Disordered" evidence="1">
    <location>
        <begin position="118"/>
        <end position="142"/>
    </location>
</feature>
<reference evidence="3" key="1">
    <citation type="journal article" date="2017" name="Nat. Commun.">
        <title>The North American bullfrog draft genome provides insight into hormonal regulation of long noncoding RNA.</title>
        <authorList>
            <person name="Hammond S.A."/>
            <person name="Warren R.L."/>
            <person name="Vandervalk B.P."/>
            <person name="Kucuk E."/>
            <person name="Khan H."/>
            <person name="Gibb E.A."/>
            <person name="Pandoh P."/>
            <person name="Kirk H."/>
            <person name="Zhao Y."/>
            <person name="Jones M."/>
            <person name="Mungall A.J."/>
            <person name="Coope R."/>
            <person name="Pleasance S."/>
            <person name="Moore R.A."/>
            <person name="Holt R.A."/>
            <person name="Round J.M."/>
            <person name="Ohora S."/>
            <person name="Walle B.V."/>
            <person name="Veldhoen N."/>
            <person name="Helbing C.C."/>
            <person name="Birol I."/>
        </authorList>
    </citation>
    <scope>NUCLEOTIDE SEQUENCE [LARGE SCALE GENOMIC DNA]</scope>
</reference>
<feature type="compositionally biased region" description="Low complexity" evidence="1">
    <location>
        <begin position="336"/>
        <end position="349"/>
    </location>
</feature>
<accession>A0A2G9S0F7</accession>
<dbReference type="Proteomes" id="UP000228934">
    <property type="component" value="Unassembled WGS sequence"/>
</dbReference>
<keyword evidence="3" id="KW-1185">Reference proteome</keyword>
<protein>
    <recommendedName>
        <fullName evidence="4">Protein FAM217B</fullName>
    </recommendedName>
</protein>
<organism evidence="2 3">
    <name type="scientific">Aquarana catesbeiana</name>
    <name type="common">American bullfrog</name>
    <name type="synonym">Rana catesbeiana</name>
    <dbReference type="NCBI Taxonomy" id="8400"/>
    <lineage>
        <taxon>Eukaryota</taxon>
        <taxon>Metazoa</taxon>
        <taxon>Chordata</taxon>
        <taxon>Craniata</taxon>
        <taxon>Vertebrata</taxon>
        <taxon>Euteleostomi</taxon>
        <taxon>Amphibia</taxon>
        <taxon>Batrachia</taxon>
        <taxon>Anura</taxon>
        <taxon>Neobatrachia</taxon>
        <taxon>Ranoidea</taxon>
        <taxon>Ranidae</taxon>
        <taxon>Aquarana</taxon>
    </lineage>
</organism>
<dbReference type="InterPro" id="IPR029266">
    <property type="entry name" value="FAM217"/>
</dbReference>
<proteinExistence type="predicted"/>
<feature type="compositionally biased region" description="Polar residues" evidence="1">
    <location>
        <begin position="350"/>
        <end position="368"/>
    </location>
</feature>
<name>A0A2G9S0F7_AQUCT</name>
<evidence type="ECO:0008006" key="4">
    <source>
        <dbReference type="Google" id="ProtNLM"/>
    </source>
</evidence>
<feature type="region of interest" description="Disordered" evidence="1">
    <location>
        <begin position="279"/>
        <end position="407"/>
    </location>
</feature>
<feature type="non-terminal residue" evidence="2">
    <location>
        <position position="1"/>
    </location>
</feature>
<feature type="compositionally biased region" description="Polar residues" evidence="1">
    <location>
        <begin position="18"/>
        <end position="29"/>
    </location>
</feature>
<feature type="region of interest" description="Disordered" evidence="1">
    <location>
        <begin position="1"/>
        <end position="31"/>
    </location>
</feature>
<feature type="compositionally biased region" description="Polar residues" evidence="1">
    <location>
        <begin position="396"/>
        <end position="407"/>
    </location>
</feature>
<evidence type="ECO:0000256" key="1">
    <source>
        <dbReference type="SAM" id="MobiDB-lite"/>
    </source>
</evidence>
<dbReference type="OrthoDB" id="10027339at2759"/>
<evidence type="ECO:0000313" key="2">
    <source>
        <dbReference type="EMBL" id="PIO33616.1"/>
    </source>
</evidence>
<evidence type="ECO:0000313" key="3">
    <source>
        <dbReference type="Proteomes" id="UP000228934"/>
    </source>
</evidence>
<dbReference type="PANTHER" id="PTHR22145">
    <property type="entry name" value="SI:CH211-266K22.6"/>
    <property type="match status" value="1"/>
</dbReference>
<dbReference type="AlphaFoldDB" id="A0A2G9S0F7"/>
<dbReference type="PANTHER" id="PTHR22145:SF2">
    <property type="entry name" value="SI:CH211-266K22.6"/>
    <property type="match status" value="1"/>
</dbReference>
<dbReference type="EMBL" id="KV927794">
    <property type="protein sequence ID" value="PIO33616.1"/>
    <property type="molecule type" value="Genomic_DNA"/>
</dbReference>
<sequence>VSQPPLKHSLNKKMYPDNPQQPIGAQNKSKVQKKESFLECSRSEQFLTDGLVLYNGLHDHKKGSGINMLQPGYLNAQHISYPIFDKSSSKNVTCFPHEKESMEKLFLDLELVKLTKEDEDSASDLSDSERLPIPPSPLSPPELNLRAEEISPGYFSHYLQPKGKDYDYPDFLPPPYNSWNLSDVSEFLNKEGKNALKATPSGFLDRYVDRLLQLEWLQLQTVQAEKSKMTKSRPQTAPGFCRNGKFLGKSKSWHSPSPSKQNSNQDNVFKLTCAQEKSSHTKNAHQENCDLTCSRKSPSKVPGLADVPTSVFKQTQDVKVGTKKKSAPNYQQTKDSASGSSSKMNNSGNLRPQKQSALSNYSLSTPKQAKSCKLKKNNCQPATLLDTDYSIAKRNGNPSHSPSYKMK</sequence>
<dbReference type="Pfam" id="PF15344">
    <property type="entry name" value="FAM217"/>
    <property type="match status" value="1"/>
</dbReference>